<feature type="region of interest" description="Disordered" evidence="1">
    <location>
        <begin position="1"/>
        <end position="27"/>
    </location>
</feature>
<dbReference type="Proteomes" id="UP000276834">
    <property type="component" value="Unassembled WGS sequence"/>
</dbReference>
<comment type="caution">
    <text evidence="2">The sequence shown here is derived from an EMBL/GenBank/DDBJ whole genome shotgun (WGS) entry which is preliminary data.</text>
</comment>
<evidence type="ECO:0000313" key="2">
    <source>
        <dbReference type="EMBL" id="RLV61980.1"/>
    </source>
</evidence>
<reference evidence="2 3" key="1">
    <citation type="journal article" date="2018" name="Proc. R. Soc. B">
        <title>A non-coding region near Follistatin controls head colour polymorphism in the Gouldian finch.</title>
        <authorList>
            <person name="Toomey M.B."/>
            <person name="Marques C.I."/>
            <person name="Andrade P."/>
            <person name="Araujo P.M."/>
            <person name="Sabatino S."/>
            <person name="Gazda M.A."/>
            <person name="Afonso S."/>
            <person name="Lopes R.J."/>
            <person name="Corbo J.C."/>
            <person name="Carneiro M."/>
        </authorList>
    </citation>
    <scope>NUCLEOTIDE SEQUENCE [LARGE SCALE GENOMIC DNA]</scope>
    <source>
        <strain evidence="2">Red01</strain>
        <tissue evidence="2">Muscle</tissue>
    </source>
</reference>
<accession>A0A3L8Q3N2</accession>
<dbReference type="EMBL" id="QUSF01013033">
    <property type="protein sequence ID" value="RLV61980.1"/>
    <property type="molecule type" value="Genomic_DNA"/>
</dbReference>
<feature type="compositionally biased region" description="Polar residues" evidence="1">
    <location>
        <begin position="104"/>
        <end position="121"/>
    </location>
</feature>
<feature type="non-terminal residue" evidence="2">
    <location>
        <position position="121"/>
    </location>
</feature>
<name>A0A3L8Q3N2_CHLGU</name>
<evidence type="ECO:0000256" key="1">
    <source>
        <dbReference type="SAM" id="MobiDB-lite"/>
    </source>
</evidence>
<evidence type="ECO:0000313" key="3">
    <source>
        <dbReference type="Proteomes" id="UP000276834"/>
    </source>
</evidence>
<dbReference type="AlphaFoldDB" id="A0A3L8Q3N2"/>
<protein>
    <submittedName>
        <fullName evidence="2">Uncharacterized protein</fullName>
    </submittedName>
</protein>
<proteinExistence type="predicted"/>
<feature type="region of interest" description="Disordered" evidence="1">
    <location>
        <begin position="40"/>
        <end position="121"/>
    </location>
</feature>
<organism evidence="2 3">
    <name type="scientific">Chloebia gouldiae</name>
    <name type="common">Gouldian finch</name>
    <name type="synonym">Erythrura gouldiae</name>
    <dbReference type="NCBI Taxonomy" id="44316"/>
    <lineage>
        <taxon>Eukaryota</taxon>
        <taxon>Metazoa</taxon>
        <taxon>Chordata</taxon>
        <taxon>Craniata</taxon>
        <taxon>Vertebrata</taxon>
        <taxon>Euteleostomi</taxon>
        <taxon>Archelosauria</taxon>
        <taxon>Archosauria</taxon>
        <taxon>Dinosauria</taxon>
        <taxon>Saurischia</taxon>
        <taxon>Theropoda</taxon>
        <taxon>Coelurosauria</taxon>
        <taxon>Aves</taxon>
        <taxon>Neognathae</taxon>
        <taxon>Neoaves</taxon>
        <taxon>Telluraves</taxon>
        <taxon>Australaves</taxon>
        <taxon>Passeriformes</taxon>
        <taxon>Passeroidea</taxon>
        <taxon>Passeridae</taxon>
        <taxon>Chloebia</taxon>
    </lineage>
</organism>
<feature type="compositionally biased region" description="Basic residues" evidence="1">
    <location>
        <begin position="84"/>
        <end position="95"/>
    </location>
</feature>
<gene>
    <name evidence="2" type="ORF">DV515_00019809</name>
</gene>
<sequence>MTFSLKFPRRTTQNPKIPPKRSPNPTLISILKFSRRFLKTKFHQKRQNSTQNSKFHPGDPKIPPKPRTPPKRSPNSTMTFSLKFSRRFLKTKFHPKSTQDHPKAQNSTQTPNSIQVTSKFH</sequence>
<keyword evidence="3" id="KW-1185">Reference proteome</keyword>